<dbReference type="EMBL" id="NTME01000001">
    <property type="protein sequence ID" value="PBJ97318.1"/>
    <property type="molecule type" value="Genomic_DNA"/>
</dbReference>
<dbReference type="KEGG" id="ppj:RK21_05576"/>
<comment type="similarity">
    <text evidence="1">Belongs to the peptidase U62 family.</text>
</comment>
<dbReference type="Pfam" id="PF19289">
    <property type="entry name" value="PmbA_TldD_3rd"/>
    <property type="match status" value="1"/>
</dbReference>
<dbReference type="PANTHER" id="PTHR30624:SF10">
    <property type="entry name" value="CONSERVED PROTEIN"/>
    <property type="match status" value="1"/>
</dbReference>
<dbReference type="RefSeq" id="WP_013974487.1">
    <property type="nucleotide sequence ID" value="NZ_CP010359.1"/>
</dbReference>
<evidence type="ECO:0000313" key="8">
    <source>
        <dbReference type="EMBL" id="PBJ97318.1"/>
    </source>
</evidence>
<dbReference type="InterPro" id="IPR035068">
    <property type="entry name" value="TldD/PmbA_N"/>
</dbReference>
<keyword evidence="2" id="KW-0645">Protease</keyword>
<dbReference type="InterPro" id="IPR045569">
    <property type="entry name" value="Metalloprtase-TldD/E_C"/>
</dbReference>
<feature type="domain" description="Metalloprotease TldD/E C-terminal" evidence="6">
    <location>
        <begin position="237"/>
        <end position="475"/>
    </location>
</feature>
<dbReference type="GO" id="GO:0008237">
    <property type="term" value="F:metallopeptidase activity"/>
    <property type="evidence" value="ECO:0007669"/>
    <property type="project" value="UniProtKB-KW"/>
</dbReference>
<organism evidence="8 9">
    <name type="scientific">Pseudomonas plecoglossicida</name>
    <dbReference type="NCBI Taxonomy" id="70775"/>
    <lineage>
        <taxon>Bacteria</taxon>
        <taxon>Pseudomonadati</taxon>
        <taxon>Pseudomonadota</taxon>
        <taxon>Gammaproteobacteria</taxon>
        <taxon>Pseudomonadales</taxon>
        <taxon>Pseudomonadaceae</taxon>
        <taxon>Pseudomonas</taxon>
    </lineage>
</organism>
<reference evidence="8 9" key="1">
    <citation type="submission" date="2017-09" db="EMBL/GenBank/DDBJ databases">
        <authorList>
            <person name="Ehlers B."/>
            <person name="Leendertz F.H."/>
        </authorList>
    </citation>
    <scope>NUCLEOTIDE SEQUENCE [LARGE SCALE GENOMIC DNA]</scope>
    <source>
        <strain evidence="8 9">DJ-1</strain>
    </source>
</reference>
<protein>
    <submittedName>
        <fullName evidence="8">Peptidase C69</fullName>
    </submittedName>
</protein>
<dbReference type="Pfam" id="PF01523">
    <property type="entry name" value="PmbA_TldD_1st"/>
    <property type="match status" value="1"/>
</dbReference>
<evidence type="ECO:0000256" key="1">
    <source>
        <dbReference type="ARBA" id="ARBA00005836"/>
    </source>
</evidence>
<comment type="caution">
    <text evidence="8">The sequence shown here is derived from an EMBL/GenBank/DDBJ whole genome shotgun (WGS) entry which is preliminary data.</text>
</comment>
<dbReference type="Gene3D" id="3.30.2290.10">
    <property type="entry name" value="PmbA/TldD superfamily"/>
    <property type="match status" value="1"/>
</dbReference>
<evidence type="ECO:0000256" key="3">
    <source>
        <dbReference type="ARBA" id="ARBA00022801"/>
    </source>
</evidence>
<sequence>MFDTSALLRQRFAALRSKAELFSLRHVKQSHQALSVRRNVAEPPFFSQDEGAMLTVRVNGVEAYAATADLSQAGLQRALEQAEALARQIARYNLLDLREQPVTSARHDHISPNFDQPVPNLADCLGLLAAESASVPKDSRLVDWQAGLGLSLVEQTYLNSAGAELRHAQRFLFPGLGVTASDGQDSQSRSLGRDNFGQQGGFEVIERCGLIGAARRVADEALQLLQAPNTPSGPRDLLLMPDQMMLQIHESIGHPLEMDRILGDERNYAGTSFVKADDFGHLQYGSALLNVTFDPTIGEELASYSFDDDGTQANKQFLIRDGLLLRPLGGALSQFRSGLDGVANSRACGWNRAPIDRMANLNIEPGDQSLDQLVKGIEHGILMRTNRSWSIDDARNKFQFGCEWGQLIENGELKGIVKNPNYRGISAQFWRNLAAVGDSSTFQVLGTPNCGKGEPNQVVRVGHASPACVFRQIDVFGGDA</sequence>
<accession>A0A099N538</accession>
<keyword evidence="4" id="KW-0482">Metalloprotease</keyword>
<gene>
    <name evidence="8" type="ORF">CMV24_00955</name>
</gene>
<feature type="domain" description="Metalloprotease TldD/E N-terminal" evidence="5">
    <location>
        <begin position="24"/>
        <end position="86"/>
    </location>
</feature>
<feature type="domain" description="Metalloprotease TldD/E central" evidence="7">
    <location>
        <begin position="128"/>
        <end position="225"/>
    </location>
</feature>
<dbReference type="AlphaFoldDB" id="A0A099N538"/>
<name>A0A099N538_PSEDL</name>
<evidence type="ECO:0000256" key="2">
    <source>
        <dbReference type="ARBA" id="ARBA00022670"/>
    </source>
</evidence>
<evidence type="ECO:0000259" key="6">
    <source>
        <dbReference type="Pfam" id="PF19289"/>
    </source>
</evidence>
<dbReference type="STRING" id="1215115.GCA_000688275_02012"/>
<keyword evidence="3" id="KW-0378">Hydrolase</keyword>
<dbReference type="Pfam" id="PF19290">
    <property type="entry name" value="PmbA_TldD_2nd"/>
    <property type="match status" value="1"/>
</dbReference>
<dbReference type="GO" id="GO:0006508">
    <property type="term" value="P:proteolysis"/>
    <property type="evidence" value="ECO:0007669"/>
    <property type="project" value="UniProtKB-KW"/>
</dbReference>
<proteinExistence type="inferred from homology"/>
<dbReference type="InterPro" id="IPR051463">
    <property type="entry name" value="Peptidase_U62_metallo"/>
</dbReference>
<dbReference type="GO" id="GO:0005829">
    <property type="term" value="C:cytosol"/>
    <property type="evidence" value="ECO:0007669"/>
    <property type="project" value="TreeGrafter"/>
</dbReference>
<dbReference type="InterPro" id="IPR002510">
    <property type="entry name" value="Metalloprtase-TldD/E_N"/>
</dbReference>
<evidence type="ECO:0000259" key="7">
    <source>
        <dbReference type="Pfam" id="PF19290"/>
    </source>
</evidence>
<dbReference type="Proteomes" id="UP000218102">
    <property type="component" value="Unassembled WGS sequence"/>
</dbReference>
<dbReference type="InterPro" id="IPR036059">
    <property type="entry name" value="TldD/PmbA_sf"/>
</dbReference>
<dbReference type="SUPFAM" id="SSF111283">
    <property type="entry name" value="Putative modulator of DNA gyrase, PmbA/TldD"/>
    <property type="match status" value="1"/>
</dbReference>
<dbReference type="PANTHER" id="PTHR30624">
    <property type="entry name" value="UNCHARACTERIZED PROTEIN TLDD AND PMBA"/>
    <property type="match status" value="1"/>
</dbReference>
<evidence type="ECO:0000313" key="9">
    <source>
        <dbReference type="Proteomes" id="UP000218102"/>
    </source>
</evidence>
<evidence type="ECO:0000259" key="5">
    <source>
        <dbReference type="Pfam" id="PF01523"/>
    </source>
</evidence>
<evidence type="ECO:0000256" key="4">
    <source>
        <dbReference type="ARBA" id="ARBA00023049"/>
    </source>
</evidence>
<dbReference type="InterPro" id="IPR045570">
    <property type="entry name" value="Metalloprtase-TldD/E_cen_dom"/>
</dbReference>